<dbReference type="CDD" id="cd05247">
    <property type="entry name" value="UDP_G4E_1_SDR_e"/>
    <property type="match status" value="1"/>
</dbReference>
<dbReference type="InterPro" id="IPR016040">
    <property type="entry name" value="NAD(P)-bd_dom"/>
</dbReference>
<comment type="cofactor">
    <cofactor evidence="2">
        <name>NAD(+)</name>
        <dbReference type="ChEBI" id="CHEBI:57540"/>
    </cofactor>
</comment>
<evidence type="ECO:0000259" key="6">
    <source>
        <dbReference type="Pfam" id="PF16363"/>
    </source>
</evidence>
<dbReference type="GO" id="GO:0006012">
    <property type="term" value="P:galactose metabolic process"/>
    <property type="evidence" value="ECO:0007669"/>
    <property type="project" value="InterPro"/>
</dbReference>
<dbReference type="EMBL" id="UINC01023500">
    <property type="protein sequence ID" value="SVA95283.1"/>
    <property type="molecule type" value="Genomic_DNA"/>
</dbReference>
<evidence type="ECO:0000256" key="1">
    <source>
        <dbReference type="ARBA" id="ARBA00000083"/>
    </source>
</evidence>
<dbReference type="Gene3D" id="3.40.50.720">
    <property type="entry name" value="NAD(P)-binding Rossmann-like Domain"/>
    <property type="match status" value="1"/>
</dbReference>
<keyword evidence="4" id="KW-0520">NAD</keyword>
<gene>
    <name evidence="7" type="ORF">METZ01_LOCUS148137</name>
</gene>
<dbReference type="PANTHER" id="PTHR43725:SF47">
    <property type="entry name" value="UDP-GLUCOSE 4-EPIMERASE"/>
    <property type="match status" value="1"/>
</dbReference>
<dbReference type="InterPro" id="IPR036291">
    <property type="entry name" value="NAD(P)-bd_dom_sf"/>
</dbReference>
<dbReference type="InterPro" id="IPR005886">
    <property type="entry name" value="UDP_G4E"/>
</dbReference>
<reference evidence="7" key="1">
    <citation type="submission" date="2018-05" db="EMBL/GenBank/DDBJ databases">
        <authorList>
            <person name="Lanie J.A."/>
            <person name="Ng W.-L."/>
            <person name="Kazmierczak K.M."/>
            <person name="Andrzejewski T.M."/>
            <person name="Davidsen T.M."/>
            <person name="Wayne K.J."/>
            <person name="Tettelin H."/>
            <person name="Glass J.I."/>
            <person name="Rusch D."/>
            <person name="Podicherti R."/>
            <person name="Tsui H.-C.T."/>
            <person name="Winkler M.E."/>
        </authorList>
    </citation>
    <scope>NUCLEOTIDE SEQUENCE</scope>
</reference>
<dbReference type="NCBIfam" id="NF007956">
    <property type="entry name" value="PRK10675.1"/>
    <property type="match status" value="1"/>
</dbReference>
<dbReference type="GO" id="GO:0005829">
    <property type="term" value="C:cytosol"/>
    <property type="evidence" value="ECO:0007669"/>
    <property type="project" value="TreeGrafter"/>
</dbReference>
<dbReference type="PRINTS" id="PR01713">
    <property type="entry name" value="NUCEPIMERASE"/>
</dbReference>
<dbReference type="Gene3D" id="3.90.25.10">
    <property type="entry name" value="UDP-galactose 4-epimerase, domain 1"/>
    <property type="match status" value="1"/>
</dbReference>
<dbReference type="AlphaFoldDB" id="A0A382A2W9"/>
<evidence type="ECO:0000256" key="2">
    <source>
        <dbReference type="ARBA" id="ARBA00001911"/>
    </source>
</evidence>
<evidence type="ECO:0000256" key="5">
    <source>
        <dbReference type="ARBA" id="ARBA00023235"/>
    </source>
</evidence>
<accession>A0A382A2W9</accession>
<evidence type="ECO:0000256" key="4">
    <source>
        <dbReference type="ARBA" id="ARBA00023027"/>
    </source>
</evidence>
<dbReference type="PANTHER" id="PTHR43725">
    <property type="entry name" value="UDP-GLUCOSE 4-EPIMERASE"/>
    <property type="match status" value="1"/>
</dbReference>
<dbReference type="NCBIfam" id="TIGR01179">
    <property type="entry name" value="galE"/>
    <property type="match status" value="1"/>
</dbReference>
<evidence type="ECO:0000313" key="7">
    <source>
        <dbReference type="EMBL" id="SVA95283.1"/>
    </source>
</evidence>
<name>A0A382A2W9_9ZZZZ</name>
<evidence type="ECO:0000256" key="3">
    <source>
        <dbReference type="ARBA" id="ARBA00013189"/>
    </source>
</evidence>
<dbReference type="SUPFAM" id="SSF51735">
    <property type="entry name" value="NAD(P)-binding Rossmann-fold domains"/>
    <property type="match status" value="1"/>
</dbReference>
<dbReference type="GO" id="GO:0003978">
    <property type="term" value="F:UDP-glucose 4-epimerase activity"/>
    <property type="evidence" value="ECO:0007669"/>
    <property type="project" value="UniProtKB-EC"/>
</dbReference>
<proteinExistence type="predicted"/>
<sequence length="338" mass="37754">MKVLVTGGAGYIGSHACLSLLEDGHDVLVIDNLSNGKEEALLRVEQLANRKLQFVKADLREYKIIKKIFLENQINAVMHFAGMKSVAESVNKPIEYYYNNLIATINLLQLMNEFNVKKIVFSSSATVYGIPSSVPICEDAPLQAINPYGQTKLVTEYLLKDLFLSDKEWDVIILRYFNPIGAHSSGLIGEDPQGIPNNLIPYITQVAIGKLPKLLIYGSDYPTNDGTCIRDYMHIDDLVSGHLQALEKISNSNGSLEIINLGTGEGCSVLSILKTFERTNHLTIPYEFTQRRSGDVPELYADPSYALKSLGWNAKKSIKDMCKDSWLWQQKNPDGYNT</sequence>
<feature type="domain" description="NAD(P)-binding" evidence="6">
    <location>
        <begin position="4"/>
        <end position="324"/>
    </location>
</feature>
<keyword evidence="5" id="KW-0413">Isomerase</keyword>
<comment type="catalytic activity">
    <reaction evidence="1">
        <text>UDP-alpha-D-glucose = UDP-alpha-D-galactose</text>
        <dbReference type="Rhea" id="RHEA:22168"/>
        <dbReference type="ChEBI" id="CHEBI:58885"/>
        <dbReference type="ChEBI" id="CHEBI:66914"/>
        <dbReference type="EC" id="5.1.3.2"/>
    </reaction>
</comment>
<dbReference type="Pfam" id="PF16363">
    <property type="entry name" value="GDP_Man_Dehyd"/>
    <property type="match status" value="1"/>
</dbReference>
<organism evidence="7">
    <name type="scientific">marine metagenome</name>
    <dbReference type="NCBI Taxonomy" id="408172"/>
    <lineage>
        <taxon>unclassified sequences</taxon>
        <taxon>metagenomes</taxon>
        <taxon>ecological metagenomes</taxon>
    </lineage>
</organism>
<protein>
    <recommendedName>
        <fullName evidence="3">UDP-glucose 4-epimerase</fullName>
        <ecNumber evidence="3">5.1.3.2</ecNumber>
    </recommendedName>
</protein>
<dbReference type="EC" id="5.1.3.2" evidence="3"/>